<comment type="caution">
    <text evidence="2">The sequence shown here is derived from an EMBL/GenBank/DDBJ whole genome shotgun (WGS) entry which is preliminary data.</text>
</comment>
<evidence type="ECO:0000313" key="2">
    <source>
        <dbReference type="EMBL" id="KAK0393961.1"/>
    </source>
</evidence>
<dbReference type="Proteomes" id="UP001175271">
    <property type="component" value="Unassembled WGS sequence"/>
</dbReference>
<name>A0AA39LDP1_9BILA</name>
<gene>
    <name evidence="2" type="ORF">QR680_000491</name>
</gene>
<feature type="chain" id="PRO_5041326720" description="Insulin-like domain-containing protein" evidence="1">
    <location>
        <begin position="17"/>
        <end position="201"/>
    </location>
</feature>
<evidence type="ECO:0008006" key="4">
    <source>
        <dbReference type="Google" id="ProtNLM"/>
    </source>
</evidence>
<evidence type="ECO:0000256" key="1">
    <source>
        <dbReference type="SAM" id="SignalP"/>
    </source>
</evidence>
<dbReference type="EMBL" id="JAUCMV010000005">
    <property type="protein sequence ID" value="KAK0393961.1"/>
    <property type="molecule type" value="Genomic_DNA"/>
</dbReference>
<proteinExistence type="predicted"/>
<keyword evidence="3" id="KW-1185">Reference proteome</keyword>
<sequence length="201" mass="22718">MKVLVLLALCTISTGAVRYRYDEKHFNIDRTSLCASNLKSFLDMLCLTVEVPIFPLSCFKHQNHLFMVRCTILLLCATCTIAAGVRYAIPDEDFIIKKSTFCPRKVYASLLDLCRSSEIIFLQLECFRDGKLGPSMDMQVEARRQCCGKRCTVQELRAKYCCNAYGIECDKNCFSGFGLRRFATNETATTTTAMTTIDSEV</sequence>
<feature type="signal peptide" evidence="1">
    <location>
        <begin position="1"/>
        <end position="16"/>
    </location>
</feature>
<reference evidence="2" key="1">
    <citation type="submission" date="2023-06" db="EMBL/GenBank/DDBJ databases">
        <title>Genomic analysis of the entomopathogenic nematode Steinernema hermaphroditum.</title>
        <authorList>
            <person name="Schwarz E.M."/>
            <person name="Heppert J.K."/>
            <person name="Baniya A."/>
            <person name="Schwartz H.T."/>
            <person name="Tan C.-H."/>
            <person name="Antoshechkin I."/>
            <person name="Sternberg P.W."/>
            <person name="Goodrich-Blair H."/>
            <person name="Dillman A.R."/>
        </authorList>
    </citation>
    <scope>NUCLEOTIDE SEQUENCE</scope>
    <source>
        <strain evidence="2">PS9179</strain>
        <tissue evidence="2">Whole animal</tissue>
    </source>
</reference>
<organism evidence="2 3">
    <name type="scientific">Steinernema hermaphroditum</name>
    <dbReference type="NCBI Taxonomy" id="289476"/>
    <lineage>
        <taxon>Eukaryota</taxon>
        <taxon>Metazoa</taxon>
        <taxon>Ecdysozoa</taxon>
        <taxon>Nematoda</taxon>
        <taxon>Chromadorea</taxon>
        <taxon>Rhabditida</taxon>
        <taxon>Tylenchina</taxon>
        <taxon>Panagrolaimomorpha</taxon>
        <taxon>Strongyloidoidea</taxon>
        <taxon>Steinernematidae</taxon>
        <taxon>Steinernema</taxon>
    </lineage>
</organism>
<dbReference type="AlphaFoldDB" id="A0AA39LDP1"/>
<accession>A0AA39LDP1</accession>
<protein>
    <recommendedName>
        <fullName evidence="4">Insulin-like domain-containing protein</fullName>
    </recommendedName>
</protein>
<evidence type="ECO:0000313" key="3">
    <source>
        <dbReference type="Proteomes" id="UP001175271"/>
    </source>
</evidence>
<keyword evidence="1" id="KW-0732">Signal</keyword>